<evidence type="ECO:0000256" key="1">
    <source>
        <dbReference type="SAM" id="MobiDB-lite"/>
    </source>
</evidence>
<keyword evidence="3" id="KW-1185">Reference proteome</keyword>
<sequence>MQAESNQEVSLEAVDGSNDDEEHQIPEFHSREAARIVLNPGKYMSKPEPEPVQFWTVIPSTSPAAALWDEKSSSAMDYLSEKGDLIKQELRESYFTKELFPEIVFDRADVQKEAILEVLGDEYYSGIQPCGASIGVKGVSWSAGTVGGYFESEAGDIYGITCHHVLLPTRKRSISENSESEIEAEMVQYPKYLDTIGLHHSAFDPKDGDIEVAQPPCGDHTDTINRYRAQIISTESRLEALKAKYEALGVPVPDKQEESWTELAAEYANRLATIISYDRNFGTLAASSGYRIDPELKHSIDWALFKISDGKLVLNMIRAVEREKGQSFWSGRFKGYRTKLQGIADPVEDKNVFKIGRGTGITFGVISGIRSGVYFKENPGVNEKFQVVGFTGHIVDDRAESKVLG</sequence>
<reference evidence="2 3" key="1">
    <citation type="submission" date="2019-10" db="EMBL/GenBank/DDBJ databases">
        <authorList>
            <person name="Palmer J.M."/>
        </authorList>
    </citation>
    <scope>NUCLEOTIDE SEQUENCE [LARGE SCALE GENOMIC DNA]</scope>
    <source>
        <strain evidence="2 3">TWF506</strain>
    </source>
</reference>
<gene>
    <name evidence="2" type="ORF">TWF506_008345</name>
</gene>
<feature type="region of interest" description="Disordered" evidence="1">
    <location>
        <begin position="1"/>
        <end position="31"/>
    </location>
</feature>
<comment type="caution">
    <text evidence="2">The sequence shown here is derived from an EMBL/GenBank/DDBJ whole genome shotgun (WGS) entry which is preliminary data.</text>
</comment>
<dbReference type="EMBL" id="JAVHJM010000005">
    <property type="protein sequence ID" value="KAK6513915.1"/>
    <property type="molecule type" value="Genomic_DNA"/>
</dbReference>
<name>A0AAN8PFL0_9PEZI</name>
<proteinExistence type="predicted"/>
<evidence type="ECO:0000313" key="3">
    <source>
        <dbReference type="Proteomes" id="UP001307849"/>
    </source>
</evidence>
<organism evidence="2 3">
    <name type="scientific">Arthrobotrys conoides</name>
    <dbReference type="NCBI Taxonomy" id="74498"/>
    <lineage>
        <taxon>Eukaryota</taxon>
        <taxon>Fungi</taxon>
        <taxon>Dikarya</taxon>
        <taxon>Ascomycota</taxon>
        <taxon>Pezizomycotina</taxon>
        <taxon>Orbiliomycetes</taxon>
        <taxon>Orbiliales</taxon>
        <taxon>Orbiliaceae</taxon>
        <taxon>Arthrobotrys</taxon>
    </lineage>
</organism>
<protein>
    <submittedName>
        <fullName evidence="2">Uncharacterized protein</fullName>
    </submittedName>
</protein>
<evidence type="ECO:0000313" key="2">
    <source>
        <dbReference type="EMBL" id="KAK6513915.1"/>
    </source>
</evidence>
<dbReference type="Proteomes" id="UP001307849">
    <property type="component" value="Unassembled WGS sequence"/>
</dbReference>
<dbReference type="AlphaFoldDB" id="A0AAN8PFL0"/>
<accession>A0AAN8PFL0</accession>